<dbReference type="InterPro" id="IPR036785">
    <property type="entry name" value="YkyA-like_sf"/>
</dbReference>
<reference evidence="2" key="1">
    <citation type="submission" date="2015-02" db="EMBL/GenBank/DDBJ databases">
        <title>Genome Assembly of Bacillaceae bacterium MTCC 8252.</title>
        <authorList>
            <person name="Verma A."/>
            <person name="Khatri I."/>
            <person name="Mual P."/>
            <person name="Subramanian S."/>
            <person name="Krishnamurthi S."/>
        </authorList>
    </citation>
    <scope>NUCLEOTIDE SEQUENCE [LARGE SCALE GENOMIC DNA]</scope>
    <source>
        <strain evidence="2">MTCC 8252</strain>
    </source>
</reference>
<dbReference type="SUPFAM" id="SSF140423">
    <property type="entry name" value="MW0975(SA0943)-like"/>
    <property type="match status" value="1"/>
</dbReference>
<dbReference type="PROSITE" id="PS51257">
    <property type="entry name" value="PROKAR_LIPOPROTEIN"/>
    <property type="match status" value="1"/>
</dbReference>
<name>A0A0F5HQY0_BACTR</name>
<keyword evidence="3" id="KW-1185">Reference proteome</keyword>
<dbReference type="STRING" id="1221996.QY95_03536"/>
<dbReference type="AlphaFoldDB" id="A0A0F5HQY0"/>
<gene>
    <name evidence="2" type="ORF">QY95_03536</name>
</gene>
<evidence type="ECO:0000313" key="2">
    <source>
        <dbReference type="EMBL" id="KKB35247.1"/>
    </source>
</evidence>
<dbReference type="RefSeq" id="WP_052717185.1">
    <property type="nucleotide sequence ID" value="NZ_JWIQ02000043.1"/>
</dbReference>
<dbReference type="InterPro" id="IPR019454">
    <property type="entry name" value="Lipoprot_YkyA-like"/>
</dbReference>
<sequence length="215" mass="25453">MNRLLAFAVMLSVAVFLTGCHSDEKQAAKIHEAVKESAEFEQHFVANQLELYEARKKAQLVYMDLIDLDIHDEDVIHEKIEEANTYTEKQQKLLEEAKENFQKAYEKSAKIEKNIKRIQDEHQKNQASKLLTIMNKRKELMDAFFEDYHENLALQKSFYQHLADGKLSIETLDEQVDEMNKRSQEMGEIMQEFNQYTKQYVEVEKGYYEMNQRKA</sequence>
<comment type="caution">
    <text evidence="2">The sequence shown here is derived from an EMBL/GenBank/DDBJ whole genome shotgun (WGS) entry which is preliminary data.</text>
</comment>
<proteinExistence type="predicted"/>
<feature type="coiled-coil region" evidence="1">
    <location>
        <begin position="76"/>
        <end position="121"/>
    </location>
</feature>
<protein>
    <submittedName>
        <fullName evidence="2">Lipoprotein</fullName>
    </submittedName>
</protein>
<keyword evidence="1" id="KW-0175">Coiled coil</keyword>
<dbReference type="Pfam" id="PF10368">
    <property type="entry name" value="YkyA"/>
    <property type="match status" value="1"/>
</dbReference>
<dbReference type="Gene3D" id="1.20.120.570">
    <property type="entry name" value="YkyA-like"/>
    <property type="match status" value="1"/>
</dbReference>
<organism evidence="2 3">
    <name type="scientific">Bacillus thermotolerans</name>
    <name type="common">Quasibacillus thermotolerans</name>
    <dbReference type="NCBI Taxonomy" id="1221996"/>
    <lineage>
        <taxon>Bacteria</taxon>
        <taxon>Bacillati</taxon>
        <taxon>Bacillota</taxon>
        <taxon>Bacilli</taxon>
        <taxon>Bacillales</taxon>
        <taxon>Bacillaceae</taxon>
        <taxon>Bacillus</taxon>
    </lineage>
</organism>
<evidence type="ECO:0000256" key="1">
    <source>
        <dbReference type="SAM" id="Coils"/>
    </source>
</evidence>
<dbReference type="Proteomes" id="UP000031563">
    <property type="component" value="Unassembled WGS sequence"/>
</dbReference>
<dbReference type="EMBL" id="JWIR02000074">
    <property type="protein sequence ID" value="KKB35247.1"/>
    <property type="molecule type" value="Genomic_DNA"/>
</dbReference>
<accession>A0A0F5HQY0</accession>
<dbReference type="OrthoDB" id="2883195at2"/>
<evidence type="ECO:0000313" key="3">
    <source>
        <dbReference type="Proteomes" id="UP000031563"/>
    </source>
</evidence>
<keyword evidence="2" id="KW-0449">Lipoprotein</keyword>